<dbReference type="InterPro" id="IPR048328">
    <property type="entry name" value="Dyp_perox_C"/>
</dbReference>
<proteinExistence type="inferred from homology"/>
<feature type="domain" description="DyP dimeric alpha+beta barrel" evidence="11">
    <location>
        <begin position="25"/>
        <end position="185"/>
    </location>
</feature>
<reference evidence="12 13" key="1">
    <citation type="submission" date="2015-04" db="EMBL/GenBank/DDBJ databases">
        <title>Complete genome sequence of Schizopora paradoxa KUC8140, a cosmopolitan wood degrader in East Asia.</title>
        <authorList>
            <consortium name="DOE Joint Genome Institute"/>
            <person name="Min B."/>
            <person name="Park H."/>
            <person name="Jang Y."/>
            <person name="Kim J.-J."/>
            <person name="Kim K.H."/>
            <person name="Pangilinan J."/>
            <person name="Lipzen A."/>
            <person name="Riley R."/>
            <person name="Grigoriev I.V."/>
            <person name="Spatafora J.W."/>
            <person name="Choi I.-G."/>
        </authorList>
    </citation>
    <scope>NUCLEOTIDE SEQUENCE [LARGE SCALE GENOMIC DNA]</scope>
    <source>
        <strain evidence="12 13">KUC8140</strain>
    </source>
</reference>
<evidence type="ECO:0000313" key="13">
    <source>
        <dbReference type="Proteomes" id="UP000053477"/>
    </source>
</evidence>
<dbReference type="InterPro" id="IPR011008">
    <property type="entry name" value="Dimeric_a/b-barrel"/>
</dbReference>
<keyword evidence="2 12" id="KW-0575">Peroxidase</keyword>
<keyword evidence="3" id="KW-0349">Heme</keyword>
<organism evidence="12 13">
    <name type="scientific">Schizopora paradoxa</name>
    <dbReference type="NCBI Taxonomy" id="27342"/>
    <lineage>
        <taxon>Eukaryota</taxon>
        <taxon>Fungi</taxon>
        <taxon>Dikarya</taxon>
        <taxon>Basidiomycota</taxon>
        <taxon>Agaricomycotina</taxon>
        <taxon>Agaricomycetes</taxon>
        <taxon>Hymenochaetales</taxon>
        <taxon>Schizoporaceae</taxon>
        <taxon>Schizopora</taxon>
    </lineage>
</organism>
<dbReference type="Pfam" id="PF21105">
    <property type="entry name" value="DyP_N"/>
    <property type="match status" value="1"/>
</dbReference>
<keyword evidence="4" id="KW-0479">Metal-binding</keyword>
<dbReference type="NCBIfam" id="TIGR01413">
    <property type="entry name" value="Dyp_perox_fam"/>
    <property type="match status" value="1"/>
</dbReference>
<dbReference type="SUPFAM" id="SSF54909">
    <property type="entry name" value="Dimeric alpha+beta barrel"/>
    <property type="match status" value="1"/>
</dbReference>
<evidence type="ECO:0000256" key="4">
    <source>
        <dbReference type="ARBA" id="ARBA00022723"/>
    </source>
</evidence>
<keyword evidence="7" id="KW-0408">Iron</keyword>
<keyword evidence="6" id="KW-0560">Oxidoreductase</keyword>
<feature type="domain" description="Dyp-type peroxidase C-terminal" evidence="10">
    <location>
        <begin position="235"/>
        <end position="399"/>
    </location>
</feature>
<dbReference type="GO" id="GO:0020037">
    <property type="term" value="F:heme binding"/>
    <property type="evidence" value="ECO:0007669"/>
    <property type="project" value="InterPro"/>
</dbReference>
<protein>
    <submittedName>
        <fullName evidence="12">Dyp-type peroxidase</fullName>
    </submittedName>
</protein>
<dbReference type="PROSITE" id="PS51404">
    <property type="entry name" value="DYP_PEROXIDASE"/>
    <property type="match status" value="1"/>
</dbReference>
<dbReference type="InterPro" id="IPR049509">
    <property type="entry name" value="DyP_N"/>
</dbReference>
<sequence>MAQQPLPTPTTFPTPEDLKDLQGELGFPKRAEDFVFFTIQDVAGFKQALKQLQPLITSTADVQAARKQIDDHKKCNAPGLLKIVGTNIAFSAKGLTKLGVTESLGDADFAAGQLADAQNLGDTGTTDSSGNFVPDWLPQFKSAIDGILLIAGDSILTVEEQRNKVELVLGKTINAVLTVNGLVRPGKEKGHEHFGFLDGVSLPGIQTLTGLLPGQQAVDPGVLVLGQNGDTVTRPAWAKNGSFLAYRQLNQLVPEFNKFLNDNPLDLPGLTRPEGSELLGARLVGRWKSGAPIDITPLKDDPALGADPQRRNNFDFSDATDQSRCPFSAHIRKTNPRTDLPQAAVAPHQIMRQGIAFGPEVTLLEAAAGKTAPGVNRGLAFVCYQSAINQGFSFLQHTWANNINFPPKPTLANPTEEIGFDPIIGQNGGDKAGRVTIGQNPNAQSTPMTLPVEWVVSKGGEYFFSPPISALTGKLAA</sequence>
<dbReference type="OrthoDB" id="3207336at2759"/>
<dbReference type="GO" id="GO:0004601">
    <property type="term" value="F:peroxidase activity"/>
    <property type="evidence" value="ECO:0007669"/>
    <property type="project" value="UniProtKB-KW"/>
</dbReference>
<evidence type="ECO:0000256" key="9">
    <source>
        <dbReference type="SAM" id="MobiDB-lite"/>
    </source>
</evidence>
<evidence type="ECO:0000256" key="7">
    <source>
        <dbReference type="ARBA" id="ARBA00023004"/>
    </source>
</evidence>
<evidence type="ECO:0000256" key="1">
    <source>
        <dbReference type="ARBA" id="ARBA00001970"/>
    </source>
</evidence>
<evidence type="ECO:0000259" key="11">
    <source>
        <dbReference type="Pfam" id="PF21105"/>
    </source>
</evidence>
<gene>
    <name evidence="12" type="ORF">SCHPADRAFT_974630</name>
</gene>
<dbReference type="EMBL" id="KQ085997">
    <property type="protein sequence ID" value="KLO11577.1"/>
    <property type="molecule type" value="Genomic_DNA"/>
</dbReference>
<dbReference type="Proteomes" id="UP000053477">
    <property type="component" value="Unassembled WGS sequence"/>
</dbReference>
<dbReference type="PANTHER" id="PTHR30521">
    <property type="entry name" value="DEFERROCHELATASE/PEROXIDASE"/>
    <property type="match status" value="1"/>
</dbReference>
<dbReference type="Pfam" id="PF20628">
    <property type="entry name" value="Dyp_perox_C"/>
    <property type="match status" value="1"/>
</dbReference>
<dbReference type="GO" id="GO:0005829">
    <property type="term" value="C:cytosol"/>
    <property type="evidence" value="ECO:0007669"/>
    <property type="project" value="TreeGrafter"/>
</dbReference>
<evidence type="ECO:0000256" key="6">
    <source>
        <dbReference type="ARBA" id="ARBA00023002"/>
    </source>
</evidence>
<dbReference type="InterPro" id="IPR006314">
    <property type="entry name" value="Dyp_peroxidase"/>
</dbReference>
<evidence type="ECO:0000256" key="5">
    <source>
        <dbReference type="ARBA" id="ARBA00022729"/>
    </source>
</evidence>
<dbReference type="InParanoid" id="A0A0H2RIX3"/>
<name>A0A0H2RIX3_9AGAM</name>
<feature type="compositionally biased region" description="Pro residues" evidence="9">
    <location>
        <begin position="1"/>
        <end position="12"/>
    </location>
</feature>
<keyword evidence="5" id="KW-0732">Signal</keyword>
<accession>A0A0H2RIX3</accession>
<comment type="similarity">
    <text evidence="8">Belongs to the DyP-type peroxidase family.</text>
</comment>
<evidence type="ECO:0000256" key="2">
    <source>
        <dbReference type="ARBA" id="ARBA00022559"/>
    </source>
</evidence>
<comment type="cofactor">
    <cofactor evidence="1">
        <name>heme b</name>
        <dbReference type="ChEBI" id="CHEBI:60344"/>
    </cofactor>
</comment>
<dbReference type="GO" id="GO:0046872">
    <property type="term" value="F:metal ion binding"/>
    <property type="evidence" value="ECO:0007669"/>
    <property type="project" value="UniProtKB-KW"/>
</dbReference>
<dbReference type="PANTHER" id="PTHR30521:SF4">
    <property type="entry name" value="DEFERROCHELATASE"/>
    <property type="match status" value="1"/>
</dbReference>
<keyword evidence="13" id="KW-1185">Reference proteome</keyword>
<evidence type="ECO:0000256" key="8">
    <source>
        <dbReference type="ARBA" id="ARBA00025737"/>
    </source>
</evidence>
<dbReference type="STRING" id="27342.A0A0H2RIX3"/>
<evidence type="ECO:0000313" key="12">
    <source>
        <dbReference type="EMBL" id="KLO11577.1"/>
    </source>
</evidence>
<feature type="region of interest" description="Disordered" evidence="9">
    <location>
        <begin position="1"/>
        <end position="21"/>
    </location>
</feature>
<dbReference type="AlphaFoldDB" id="A0A0H2RIX3"/>
<evidence type="ECO:0000256" key="3">
    <source>
        <dbReference type="ARBA" id="ARBA00022617"/>
    </source>
</evidence>
<evidence type="ECO:0000259" key="10">
    <source>
        <dbReference type="Pfam" id="PF20628"/>
    </source>
</evidence>